<evidence type="ECO:0000256" key="6">
    <source>
        <dbReference type="SAM" id="Phobius"/>
    </source>
</evidence>
<feature type="transmembrane region" description="Helical" evidence="6">
    <location>
        <begin position="35"/>
        <end position="51"/>
    </location>
</feature>
<keyword evidence="4 6" id="KW-1133">Transmembrane helix</keyword>
<dbReference type="PANTHER" id="PTHR32322">
    <property type="entry name" value="INNER MEMBRANE TRANSPORTER"/>
    <property type="match status" value="1"/>
</dbReference>
<evidence type="ECO:0000313" key="8">
    <source>
        <dbReference type="EMBL" id="TDG10992.1"/>
    </source>
</evidence>
<feature type="transmembrane region" description="Helical" evidence="6">
    <location>
        <begin position="215"/>
        <end position="238"/>
    </location>
</feature>
<evidence type="ECO:0000256" key="1">
    <source>
        <dbReference type="ARBA" id="ARBA00004141"/>
    </source>
</evidence>
<dbReference type="SUPFAM" id="SSF103481">
    <property type="entry name" value="Multidrug resistance efflux transporter EmrE"/>
    <property type="match status" value="2"/>
</dbReference>
<name>A0A4R5LMB7_9BURK</name>
<dbReference type="InterPro" id="IPR037185">
    <property type="entry name" value="EmrE-like"/>
</dbReference>
<evidence type="ECO:0000256" key="3">
    <source>
        <dbReference type="ARBA" id="ARBA00022692"/>
    </source>
</evidence>
<feature type="transmembrane region" description="Helical" evidence="6">
    <location>
        <begin position="271"/>
        <end position="289"/>
    </location>
</feature>
<dbReference type="InterPro" id="IPR000620">
    <property type="entry name" value="EamA_dom"/>
</dbReference>
<evidence type="ECO:0000256" key="5">
    <source>
        <dbReference type="ARBA" id="ARBA00023136"/>
    </source>
</evidence>
<comment type="similarity">
    <text evidence="2">Belongs to the EamA transporter family.</text>
</comment>
<feature type="transmembrane region" description="Helical" evidence="6">
    <location>
        <begin position="178"/>
        <end position="200"/>
    </location>
</feature>
<protein>
    <submittedName>
        <fullName evidence="8">DMT family transporter</fullName>
    </submittedName>
</protein>
<feature type="transmembrane region" description="Helical" evidence="6">
    <location>
        <begin position="245"/>
        <end position="265"/>
    </location>
</feature>
<accession>A0A4R5LMB7</accession>
<dbReference type="InterPro" id="IPR050638">
    <property type="entry name" value="AA-Vitamin_Transporters"/>
</dbReference>
<feature type="transmembrane region" description="Helical" evidence="6">
    <location>
        <begin position="149"/>
        <end position="171"/>
    </location>
</feature>
<feature type="domain" description="EamA" evidence="7">
    <location>
        <begin position="5"/>
        <end position="137"/>
    </location>
</feature>
<dbReference type="PANTHER" id="PTHR32322:SF2">
    <property type="entry name" value="EAMA DOMAIN-CONTAINING PROTEIN"/>
    <property type="match status" value="1"/>
</dbReference>
<dbReference type="EMBL" id="SMOD01000001">
    <property type="protein sequence ID" value="TDG10992.1"/>
    <property type="molecule type" value="Genomic_DNA"/>
</dbReference>
<sequence length="309" mass="33110">MIRTYTAFLLLGLFWGSNFIYMKWAAPFISPGQISFLRVLFGFIPLAVLAWRNGVLRLGQIRYLHHFSMMAALATAFSYFAMAKGTALLPCGIAGVLGGSPAIFTSIASAVFLRNEKMNRLMVCGVALGMAGITLIARPWSVMSSDDPISLVGVAWTIEGAIVFGLSYIYVRRFLSPINLAPLAIVTWQMGLALLILFALTDLHGTGQILQNGRAAAGVVIGLGLLGTGSSFLLYYFLLQELGAVAASGAVYITPVIALLIGWAAGEHVGQLEIVAMLLILGSIAMLEFGRQRTVQSDITPVQSAMTIE</sequence>
<comment type="subcellular location">
    <subcellularLocation>
        <location evidence="1">Membrane</location>
        <topology evidence="1">Multi-pass membrane protein</topology>
    </subcellularLocation>
</comment>
<feature type="transmembrane region" description="Helical" evidence="6">
    <location>
        <begin position="120"/>
        <end position="137"/>
    </location>
</feature>
<evidence type="ECO:0000313" key="9">
    <source>
        <dbReference type="Proteomes" id="UP000295606"/>
    </source>
</evidence>
<organism evidence="8 9">
    <name type="scientific">Paraburkholderia guartelaensis</name>
    <dbReference type="NCBI Taxonomy" id="2546446"/>
    <lineage>
        <taxon>Bacteria</taxon>
        <taxon>Pseudomonadati</taxon>
        <taxon>Pseudomonadota</taxon>
        <taxon>Betaproteobacteria</taxon>
        <taxon>Burkholderiales</taxon>
        <taxon>Burkholderiaceae</taxon>
        <taxon>Paraburkholderia</taxon>
    </lineage>
</organism>
<dbReference type="RefSeq" id="WP_133179594.1">
    <property type="nucleotide sequence ID" value="NZ_SMOD01000001.1"/>
</dbReference>
<evidence type="ECO:0000256" key="2">
    <source>
        <dbReference type="ARBA" id="ARBA00007362"/>
    </source>
</evidence>
<feature type="transmembrane region" description="Helical" evidence="6">
    <location>
        <begin position="87"/>
        <end position="113"/>
    </location>
</feature>
<keyword evidence="3 6" id="KW-0812">Transmembrane</keyword>
<comment type="caution">
    <text evidence="8">The sequence shown here is derived from an EMBL/GenBank/DDBJ whole genome shotgun (WGS) entry which is preliminary data.</text>
</comment>
<dbReference type="Proteomes" id="UP000295606">
    <property type="component" value="Unassembled WGS sequence"/>
</dbReference>
<keyword evidence="5 6" id="KW-0472">Membrane</keyword>
<dbReference type="GO" id="GO:0016020">
    <property type="term" value="C:membrane"/>
    <property type="evidence" value="ECO:0007669"/>
    <property type="project" value="UniProtKB-SubCell"/>
</dbReference>
<dbReference type="AlphaFoldDB" id="A0A4R5LMB7"/>
<proteinExistence type="inferred from homology"/>
<dbReference type="OrthoDB" id="9810556at2"/>
<evidence type="ECO:0000256" key="4">
    <source>
        <dbReference type="ARBA" id="ARBA00022989"/>
    </source>
</evidence>
<feature type="transmembrane region" description="Helical" evidence="6">
    <location>
        <begin position="63"/>
        <end position="81"/>
    </location>
</feature>
<evidence type="ECO:0000259" key="7">
    <source>
        <dbReference type="Pfam" id="PF00892"/>
    </source>
</evidence>
<dbReference type="Pfam" id="PF00892">
    <property type="entry name" value="EamA"/>
    <property type="match status" value="2"/>
</dbReference>
<gene>
    <name evidence="8" type="ORF">E1N52_01685</name>
</gene>
<reference evidence="8 9" key="1">
    <citation type="submission" date="2019-03" db="EMBL/GenBank/DDBJ databases">
        <title>Paraburkholderia sp. isolated from native Mimosa gymnas in Guartela State Park, Brazil.</title>
        <authorList>
            <person name="Paulitsch F."/>
            <person name="Hungria M."/>
            <person name="Delamuta J.R.M."/>
            <person name="Ribeiro R.A."/>
            <person name="Dall'Agnol R."/>
            <person name="Silva J.S.B."/>
        </authorList>
    </citation>
    <scope>NUCLEOTIDE SEQUENCE [LARGE SCALE GENOMIC DNA]</scope>
    <source>
        <strain evidence="8 9">CNPSo 3008</strain>
    </source>
</reference>
<feature type="domain" description="EamA" evidence="7">
    <location>
        <begin position="152"/>
        <end position="287"/>
    </location>
</feature>